<reference evidence="1 2" key="1">
    <citation type="submission" date="2018-06" db="EMBL/GenBank/DDBJ databases">
        <authorList>
            <consortium name="Pathogen Informatics"/>
            <person name="Doyle S."/>
        </authorList>
    </citation>
    <scope>NUCLEOTIDE SEQUENCE [LARGE SCALE GENOMIC DNA]</scope>
    <source>
        <strain evidence="1 2">NCTC8105</strain>
    </source>
</reference>
<evidence type="ECO:0000313" key="1">
    <source>
        <dbReference type="EMBL" id="STQ81172.1"/>
    </source>
</evidence>
<dbReference type="AlphaFoldDB" id="A0A377PM66"/>
<accession>A0A377PM66</accession>
<proteinExistence type="predicted"/>
<evidence type="ECO:0000313" key="2">
    <source>
        <dbReference type="Proteomes" id="UP000254821"/>
    </source>
</evidence>
<sequence>MNISLSAYIPKSGKQVLLRNVRTKSTWLAGFNYITGRYHFQPVGNVKQLSVSLKVLACHANLNLRGQDK</sequence>
<dbReference type="Proteomes" id="UP000254821">
    <property type="component" value="Unassembled WGS sequence"/>
</dbReference>
<organism evidence="1 2">
    <name type="scientific">Hafnia alvei</name>
    <dbReference type="NCBI Taxonomy" id="569"/>
    <lineage>
        <taxon>Bacteria</taxon>
        <taxon>Pseudomonadati</taxon>
        <taxon>Pseudomonadota</taxon>
        <taxon>Gammaproteobacteria</taxon>
        <taxon>Enterobacterales</taxon>
        <taxon>Hafniaceae</taxon>
        <taxon>Hafnia</taxon>
    </lineage>
</organism>
<protein>
    <submittedName>
        <fullName evidence="1">Uncharacterized protein</fullName>
    </submittedName>
</protein>
<dbReference type="EMBL" id="UGHP01000001">
    <property type="protein sequence ID" value="STQ81172.1"/>
    <property type="molecule type" value="Genomic_DNA"/>
</dbReference>
<name>A0A377PM66_HAFAL</name>
<gene>
    <name evidence="1" type="ORF">NCTC8105_03350</name>
</gene>